<feature type="region of interest" description="Disordered" evidence="1">
    <location>
        <begin position="234"/>
        <end position="308"/>
    </location>
</feature>
<accession>W4JNU5</accession>
<reference evidence="2 3" key="1">
    <citation type="journal article" date="2012" name="New Phytol.">
        <title>Insight into trade-off between wood decay and parasitism from the genome of a fungal forest pathogen.</title>
        <authorList>
            <person name="Olson A."/>
            <person name="Aerts A."/>
            <person name="Asiegbu F."/>
            <person name="Belbahri L."/>
            <person name="Bouzid O."/>
            <person name="Broberg A."/>
            <person name="Canback B."/>
            <person name="Coutinho P.M."/>
            <person name="Cullen D."/>
            <person name="Dalman K."/>
            <person name="Deflorio G."/>
            <person name="van Diepen L.T."/>
            <person name="Dunand C."/>
            <person name="Duplessis S."/>
            <person name="Durling M."/>
            <person name="Gonthier P."/>
            <person name="Grimwood J."/>
            <person name="Fossdal C.G."/>
            <person name="Hansson D."/>
            <person name="Henrissat B."/>
            <person name="Hietala A."/>
            <person name="Himmelstrand K."/>
            <person name="Hoffmeister D."/>
            <person name="Hogberg N."/>
            <person name="James T.Y."/>
            <person name="Karlsson M."/>
            <person name="Kohler A."/>
            <person name="Kues U."/>
            <person name="Lee Y.H."/>
            <person name="Lin Y.C."/>
            <person name="Lind M."/>
            <person name="Lindquist E."/>
            <person name="Lombard V."/>
            <person name="Lucas S."/>
            <person name="Lunden K."/>
            <person name="Morin E."/>
            <person name="Murat C."/>
            <person name="Park J."/>
            <person name="Raffaello T."/>
            <person name="Rouze P."/>
            <person name="Salamov A."/>
            <person name="Schmutz J."/>
            <person name="Solheim H."/>
            <person name="Stahlberg J."/>
            <person name="Velez H."/>
            <person name="de Vries R.P."/>
            <person name="Wiebenga A."/>
            <person name="Woodward S."/>
            <person name="Yakovlev I."/>
            <person name="Garbelotto M."/>
            <person name="Martin F."/>
            <person name="Grigoriev I.V."/>
            <person name="Stenlid J."/>
        </authorList>
    </citation>
    <scope>NUCLEOTIDE SEQUENCE [LARGE SCALE GENOMIC DNA]</scope>
    <source>
        <strain evidence="2 3">TC 32-1</strain>
    </source>
</reference>
<dbReference type="KEGG" id="hir:HETIRDRAFT_442469"/>
<dbReference type="EMBL" id="KI925466">
    <property type="protein sequence ID" value="ETW75213.1"/>
    <property type="molecule type" value="Genomic_DNA"/>
</dbReference>
<name>W4JNU5_HETIT</name>
<evidence type="ECO:0000313" key="2">
    <source>
        <dbReference type="EMBL" id="ETW75213.1"/>
    </source>
</evidence>
<protein>
    <submittedName>
        <fullName evidence="2">Uncharacterized protein</fullName>
    </submittedName>
</protein>
<feature type="region of interest" description="Disordered" evidence="1">
    <location>
        <begin position="115"/>
        <end position="154"/>
    </location>
</feature>
<feature type="compositionally biased region" description="Basic and acidic residues" evidence="1">
    <location>
        <begin position="247"/>
        <end position="262"/>
    </location>
</feature>
<evidence type="ECO:0000313" key="3">
    <source>
        <dbReference type="Proteomes" id="UP000030671"/>
    </source>
</evidence>
<dbReference type="AlphaFoldDB" id="W4JNU5"/>
<keyword evidence="3" id="KW-1185">Reference proteome</keyword>
<sequence>MRYVSTSTSSTNANVTAPVPSSGLSALNASHVPRMGESAHGGLWAAPPPTSSTTPAPVPTVAMPVAWTPYAVNTASAMASHINISNLNHGSTSASAPPQPHAPSAQDVDIHRHRDNASRPSVAATDSATPRTSTDSWGIPQPNRGHHSRNSSMSNIFNDSRLRQLGPPPEGNASRESLEPIIPIPSSGLLGIGGPIPRATHERMHSAANSIYAYPVAPTSSSQVNVQPGVQSTITWGGLPHTQDTSHSMDREGRPEHNDRPIAQRLSTWGGPPTVQDISRPPTARDERSTRPNSRTSRHRPRTLSEPQVSLVSAMGHPQPGQDYTNANATATAWQPVQAQAQSTPYVPSPWVQPASTELRGWPFAPAPQLHTSAAMRQPYGASMASLHSQLSSRTQASSRSGHASTSQAQVPS</sequence>
<feature type="region of interest" description="Disordered" evidence="1">
    <location>
        <begin position="381"/>
        <end position="413"/>
    </location>
</feature>
<organism evidence="2 3">
    <name type="scientific">Heterobasidion irregulare (strain TC 32-1)</name>
    <dbReference type="NCBI Taxonomy" id="747525"/>
    <lineage>
        <taxon>Eukaryota</taxon>
        <taxon>Fungi</taxon>
        <taxon>Dikarya</taxon>
        <taxon>Basidiomycota</taxon>
        <taxon>Agaricomycotina</taxon>
        <taxon>Agaricomycetes</taxon>
        <taxon>Russulales</taxon>
        <taxon>Bondarzewiaceae</taxon>
        <taxon>Heterobasidion</taxon>
        <taxon>Heterobasidion annosum species complex</taxon>
    </lineage>
</organism>
<dbReference type="GeneID" id="20675452"/>
<proteinExistence type="predicted"/>
<dbReference type="RefSeq" id="XP_009552651.1">
    <property type="nucleotide sequence ID" value="XM_009554356.1"/>
</dbReference>
<dbReference type="HOGENOM" id="CLU_665745_0_0_1"/>
<feature type="compositionally biased region" description="Polar residues" evidence="1">
    <location>
        <begin position="124"/>
        <end position="136"/>
    </location>
</feature>
<dbReference type="InParanoid" id="W4JNU5"/>
<feature type="compositionally biased region" description="Polar residues" evidence="1">
    <location>
        <begin position="386"/>
        <end position="413"/>
    </location>
</feature>
<evidence type="ECO:0000256" key="1">
    <source>
        <dbReference type="SAM" id="MobiDB-lite"/>
    </source>
</evidence>
<feature type="region of interest" description="Disordered" evidence="1">
    <location>
        <begin position="159"/>
        <end position="178"/>
    </location>
</feature>
<gene>
    <name evidence="2" type="ORF">HETIRDRAFT_442469</name>
</gene>
<dbReference type="Proteomes" id="UP000030671">
    <property type="component" value="Unassembled WGS sequence"/>
</dbReference>